<reference evidence="1 2" key="1">
    <citation type="submission" date="2020-08" db="EMBL/GenBank/DDBJ databases">
        <title>Sequencing the genomes of 1000 actinobacteria strains.</title>
        <authorList>
            <person name="Klenk H.-P."/>
        </authorList>
    </citation>
    <scope>NUCLEOTIDE SEQUENCE [LARGE SCALE GENOMIC DNA]</scope>
    <source>
        <strain evidence="1 2">DSM 45362</strain>
    </source>
</reference>
<dbReference type="AlphaFoldDB" id="A0A841C6V2"/>
<sequence length="287" mass="30111">MSNVNFLINGRRAAVGALVVAVTAALGLVATPGIAAAASFSSFSAGVFAPGQVKHVWWNNANSDAYAPGLQAVGVDDPDVFCNVEVLRTWYQRTSAGEREFHLEIEGDQAERCQVTVWLARLTKFRESATGDLAPGASKASVWNNAHSDQNIYAVGVLAAQPASGSCAIEVTTQYRTQPNGENEFVYRATNVGTVTCSAQLRHVVLPVYNSLDMIPVNPGIGISIWPELFPVGRKVVVPGAAPAAVSAGPCQFSVGTTSYVGADSSFTRYKNTGAVACGVKAVFAAL</sequence>
<organism evidence="1 2">
    <name type="scientific">Allocatelliglobosispora scoriae</name>
    <dbReference type="NCBI Taxonomy" id="643052"/>
    <lineage>
        <taxon>Bacteria</taxon>
        <taxon>Bacillati</taxon>
        <taxon>Actinomycetota</taxon>
        <taxon>Actinomycetes</taxon>
        <taxon>Micromonosporales</taxon>
        <taxon>Micromonosporaceae</taxon>
        <taxon>Allocatelliglobosispora</taxon>
    </lineage>
</organism>
<keyword evidence="2" id="KW-1185">Reference proteome</keyword>
<evidence type="ECO:0000313" key="2">
    <source>
        <dbReference type="Proteomes" id="UP000587527"/>
    </source>
</evidence>
<proteinExistence type="predicted"/>
<protein>
    <submittedName>
        <fullName evidence="1">Uncharacterized protein</fullName>
    </submittedName>
</protein>
<name>A0A841C6V2_9ACTN</name>
<gene>
    <name evidence="1" type="ORF">F4553_007945</name>
</gene>
<dbReference type="RefSeq" id="WP_184846692.1">
    <property type="nucleotide sequence ID" value="NZ_JACHMN010000003.1"/>
</dbReference>
<comment type="caution">
    <text evidence="1">The sequence shown here is derived from an EMBL/GenBank/DDBJ whole genome shotgun (WGS) entry which is preliminary data.</text>
</comment>
<dbReference type="Proteomes" id="UP000587527">
    <property type="component" value="Unassembled WGS sequence"/>
</dbReference>
<evidence type="ECO:0000313" key="1">
    <source>
        <dbReference type="EMBL" id="MBB5874511.1"/>
    </source>
</evidence>
<accession>A0A841C6V2</accession>
<dbReference type="EMBL" id="JACHMN010000003">
    <property type="protein sequence ID" value="MBB5874511.1"/>
    <property type="molecule type" value="Genomic_DNA"/>
</dbReference>